<keyword evidence="2" id="KW-1185">Reference proteome</keyword>
<organism evidence="1 2">
    <name type="scientific">Hymenobacter nivis</name>
    <dbReference type="NCBI Taxonomy" id="1850093"/>
    <lineage>
        <taxon>Bacteria</taxon>
        <taxon>Pseudomonadati</taxon>
        <taxon>Bacteroidota</taxon>
        <taxon>Cytophagia</taxon>
        <taxon>Cytophagales</taxon>
        <taxon>Hymenobacteraceae</taxon>
        <taxon>Hymenobacter</taxon>
    </lineage>
</organism>
<comment type="caution">
    <text evidence="1">The sequence shown here is derived from an EMBL/GenBank/DDBJ whole genome shotgun (WGS) entry which is preliminary data.</text>
</comment>
<sequence>MRTPPEYLAAALAQQEAARLLEGGAPLATDAPDTPLVPRATAEAAVALALADAERYRQLLVGAALRSKPAPACLGDCATCPTRA</sequence>
<dbReference type="Proteomes" id="UP000317646">
    <property type="component" value="Unassembled WGS sequence"/>
</dbReference>
<proteinExistence type="predicted"/>
<gene>
    <name evidence="1" type="ORF">EAH73_11990</name>
</gene>
<accession>A0A502GYN6</accession>
<dbReference type="AlphaFoldDB" id="A0A502GYN6"/>
<dbReference type="EMBL" id="RCYZ01000004">
    <property type="protein sequence ID" value="TPG66083.1"/>
    <property type="molecule type" value="Genomic_DNA"/>
</dbReference>
<reference evidence="1 2" key="1">
    <citation type="journal article" date="2019" name="Environ. Microbiol.">
        <title>Species interactions and distinct microbial communities in high Arctic permafrost affected cryosols are associated with the CH4 and CO2 gas fluxes.</title>
        <authorList>
            <person name="Altshuler I."/>
            <person name="Hamel J."/>
            <person name="Turney S."/>
            <person name="Magnuson E."/>
            <person name="Levesque R."/>
            <person name="Greer C."/>
            <person name="Whyte L.G."/>
        </authorList>
    </citation>
    <scope>NUCLEOTIDE SEQUENCE [LARGE SCALE GENOMIC DNA]</scope>
    <source>
        <strain evidence="1 2">S9.2P</strain>
    </source>
</reference>
<evidence type="ECO:0000313" key="2">
    <source>
        <dbReference type="Proteomes" id="UP000317646"/>
    </source>
</evidence>
<dbReference type="RefSeq" id="WP_140466817.1">
    <property type="nucleotide sequence ID" value="NZ_RCYZ01000004.1"/>
</dbReference>
<name>A0A502GYN6_9BACT</name>
<protein>
    <submittedName>
        <fullName evidence="1">Uncharacterized protein</fullName>
    </submittedName>
</protein>
<evidence type="ECO:0000313" key="1">
    <source>
        <dbReference type="EMBL" id="TPG66083.1"/>
    </source>
</evidence>